<dbReference type="PROSITE" id="PS51257">
    <property type="entry name" value="PROKAR_LIPOPROTEIN"/>
    <property type="match status" value="1"/>
</dbReference>
<accession>A0A4Q9MBK3</accession>
<evidence type="ECO:0000256" key="1">
    <source>
        <dbReference type="SAM" id="MobiDB-lite"/>
    </source>
</evidence>
<organism evidence="2">
    <name type="scientific">Dichomitus squalens</name>
    <dbReference type="NCBI Taxonomy" id="114155"/>
    <lineage>
        <taxon>Eukaryota</taxon>
        <taxon>Fungi</taxon>
        <taxon>Dikarya</taxon>
        <taxon>Basidiomycota</taxon>
        <taxon>Agaricomycotina</taxon>
        <taxon>Agaricomycetes</taxon>
        <taxon>Polyporales</taxon>
        <taxon>Polyporaceae</taxon>
        <taxon>Dichomitus</taxon>
    </lineage>
</organism>
<reference evidence="2" key="1">
    <citation type="submission" date="2019-01" db="EMBL/GenBank/DDBJ databases">
        <title>Draft genome sequences of three monokaryotic isolates of the white-rot basidiomycete fungus Dichomitus squalens.</title>
        <authorList>
            <consortium name="DOE Joint Genome Institute"/>
            <person name="Lopez S.C."/>
            <person name="Andreopoulos B."/>
            <person name="Pangilinan J."/>
            <person name="Lipzen A."/>
            <person name="Riley R."/>
            <person name="Ahrendt S."/>
            <person name="Ng V."/>
            <person name="Barry K."/>
            <person name="Daum C."/>
            <person name="Grigoriev I.V."/>
            <person name="Hilden K.S."/>
            <person name="Makela M.R."/>
            <person name="de Vries R.P."/>
        </authorList>
    </citation>
    <scope>NUCLEOTIDE SEQUENCE [LARGE SCALE GENOMIC DNA]</scope>
    <source>
        <strain evidence="2">OM18370.1</strain>
    </source>
</reference>
<dbReference type="AlphaFoldDB" id="A0A4Q9MBK3"/>
<protein>
    <submittedName>
        <fullName evidence="2">Uncharacterized protein</fullName>
    </submittedName>
</protein>
<name>A0A4Q9MBK3_9APHY</name>
<gene>
    <name evidence="2" type="ORF">BD311DRAFT_766114</name>
</gene>
<proteinExistence type="predicted"/>
<evidence type="ECO:0000313" key="2">
    <source>
        <dbReference type="EMBL" id="TBU24640.1"/>
    </source>
</evidence>
<feature type="compositionally biased region" description="Polar residues" evidence="1">
    <location>
        <begin position="85"/>
        <end position="98"/>
    </location>
</feature>
<sequence>MRQCYRNYLRFTSPTPGISSSCSFDGAIYPKTDRPQQHKCRNLRPGLTATSATQAKASRRPTSVATMYHRVRQTKRTSPCGRPRATNTRPCTASTASPRTRKPNNCP</sequence>
<dbReference type="EMBL" id="ML143475">
    <property type="protein sequence ID" value="TBU24640.1"/>
    <property type="molecule type" value="Genomic_DNA"/>
</dbReference>
<feature type="region of interest" description="Disordered" evidence="1">
    <location>
        <begin position="70"/>
        <end position="107"/>
    </location>
</feature>
<dbReference type="Proteomes" id="UP000292957">
    <property type="component" value="Unassembled WGS sequence"/>
</dbReference>